<dbReference type="InterPro" id="IPR040632">
    <property type="entry name" value="Sulfotransfer_4"/>
</dbReference>
<dbReference type="Pfam" id="PF17784">
    <property type="entry name" value="Sulfotransfer_4"/>
    <property type="match status" value="1"/>
</dbReference>
<reference evidence="1 2" key="1">
    <citation type="submission" date="2021-05" db="EMBL/GenBank/DDBJ databases">
        <title>Draft genomes of marine bacteria isolated from model chitin particles.</title>
        <authorList>
            <person name="Datta M.S."/>
            <person name="Schwartzman J.A."/>
            <person name="Cordero O."/>
        </authorList>
    </citation>
    <scope>NUCLEOTIDE SEQUENCE [LARGE SCALE GENOMIC DNA]</scope>
    <source>
        <strain evidence="1 2">4E07</strain>
    </source>
</reference>
<name>A0ABS5WP53_9RHOB</name>
<dbReference type="PANTHER" id="PTHR36978">
    <property type="entry name" value="P-LOOP CONTAINING NUCLEOTIDE TRIPHOSPHATE HYDROLASE"/>
    <property type="match status" value="1"/>
</dbReference>
<dbReference type="InterPro" id="IPR027417">
    <property type="entry name" value="P-loop_NTPase"/>
</dbReference>
<dbReference type="RefSeq" id="WP_181824702.1">
    <property type="nucleotide sequence ID" value="NZ_JAHHDY010000009.1"/>
</dbReference>
<dbReference type="SUPFAM" id="SSF52540">
    <property type="entry name" value="P-loop containing nucleoside triphosphate hydrolases"/>
    <property type="match status" value="1"/>
</dbReference>
<keyword evidence="2" id="KW-1185">Reference proteome</keyword>
<dbReference type="Gene3D" id="3.40.50.300">
    <property type="entry name" value="P-loop containing nucleotide triphosphate hydrolases"/>
    <property type="match status" value="1"/>
</dbReference>
<gene>
    <name evidence="1" type="ORF">KL867_07545</name>
</gene>
<evidence type="ECO:0000313" key="1">
    <source>
        <dbReference type="EMBL" id="MBT3140900.1"/>
    </source>
</evidence>
<accession>A0ABS5WP53</accession>
<protein>
    <submittedName>
        <fullName evidence="1">Sulfotransferase family protein</fullName>
    </submittedName>
</protein>
<comment type="caution">
    <text evidence="1">The sequence shown here is derived from an EMBL/GenBank/DDBJ whole genome shotgun (WGS) entry which is preliminary data.</text>
</comment>
<evidence type="ECO:0000313" key="2">
    <source>
        <dbReference type="Proteomes" id="UP000763802"/>
    </source>
</evidence>
<dbReference type="EMBL" id="JAHHDY010000009">
    <property type="protein sequence ID" value="MBT3140900.1"/>
    <property type="molecule type" value="Genomic_DNA"/>
</dbReference>
<dbReference type="PANTHER" id="PTHR36978:SF4">
    <property type="entry name" value="P-LOOP CONTAINING NUCLEOSIDE TRIPHOSPHATE HYDROLASE PROTEIN"/>
    <property type="match status" value="1"/>
</dbReference>
<organism evidence="1 2">
    <name type="scientific">Falsiruegeria litorea</name>
    <dbReference type="NCBI Taxonomy" id="1280831"/>
    <lineage>
        <taxon>Bacteria</taxon>
        <taxon>Pseudomonadati</taxon>
        <taxon>Pseudomonadota</taxon>
        <taxon>Alphaproteobacteria</taxon>
        <taxon>Rhodobacterales</taxon>
        <taxon>Roseobacteraceae</taxon>
        <taxon>Falsiruegeria</taxon>
    </lineage>
</organism>
<sequence length="232" mass="26351">MSRLRVVNLGLPKSGTTTLGKALKKSGLKVADWRIRRLQSTDPDVARHYLGDLMYTDYFAHGDPLHRLDDFDAFTEISVVRYGQNHWPQMDWGLLSAIIRHHPGTKFLYSHRDAAQLVESMQRWTNLGSKRLPEFGIPGLPAGYGSKAEELIRWVEGHRAFCHQVFAGNPNFLEYDILDSEAPKHIGDFLGMKIRWWGTANPNRDYLLEPDVPKTDSKIAHTDILDAEGQAS</sequence>
<dbReference type="Proteomes" id="UP000763802">
    <property type="component" value="Unassembled WGS sequence"/>
</dbReference>
<proteinExistence type="predicted"/>